<protein>
    <submittedName>
        <fullName evidence="1">Uncharacterized protein</fullName>
    </submittedName>
</protein>
<reference evidence="1" key="1">
    <citation type="submission" date="2019-10" db="EMBL/GenBank/DDBJ databases">
        <authorList>
            <consortium name="DOE Joint Genome Institute"/>
            <person name="Kuo A."/>
            <person name="Miyauchi S."/>
            <person name="Kiss E."/>
            <person name="Drula E."/>
            <person name="Kohler A."/>
            <person name="Sanchez-Garcia M."/>
            <person name="Andreopoulos B."/>
            <person name="Barry K.W."/>
            <person name="Bonito G."/>
            <person name="Buee M."/>
            <person name="Carver A."/>
            <person name="Chen C."/>
            <person name="Cichocki N."/>
            <person name="Clum A."/>
            <person name="Culley D."/>
            <person name="Crous P.W."/>
            <person name="Fauchery L."/>
            <person name="Girlanda M."/>
            <person name="Hayes R."/>
            <person name="Keri Z."/>
            <person name="Labutti K."/>
            <person name="Lipzen A."/>
            <person name="Lombard V."/>
            <person name="Magnuson J."/>
            <person name="Maillard F."/>
            <person name="Morin E."/>
            <person name="Murat C."/>
            <person name="Nolan M."/>
            <person name="Ohm R."/>
            <person name="Pangilinan J."/>
            <person name="Pereira M."/>
            <person name="Perotto S."/>
            <person name="Peter M."/>
            <person name="Riley R."/>
            <person name="Sitrit Y."/>
            <person name="Stielow B."/>
            <person name="Szollosi G."/>
            <person name="Zifcakova L."/>
            <person name="Stursova M."/>
            <person name="Spatafora J.W."/>
            <person name="Tedersoo L."/>
            <person name="Vaario L.-M."/>
            <person name="Yamada A."/>
            <person name="Yan M."/>
            <person name="Wang P."/>
            <person name="Xu J."/>
            <person name="Bruns T."/>
            <person name="Baldrian P."/>
            <person name="Vilgalys R."/>
            <person name="Henrissat B."/>
            <person name="Grigoriev I.V."/>
            <person name="Hibbett D."/>
            <person name="Nagy L.G."/>
            <person name="Martin F.M."/>
        </authorList>
    </citation>
    <scope>NUCLEOTIDE SEQUENCE</scope>
    <source>
        <strain evidence="1">P2</strain>
    </source>
</reference>
<organism evidence="1 2">
    <name type="scientific">Thelephora ganbajun</name>
    <name type="common">Ganba fungus</name>
    <dbReference type="NCBI Taxonomy" id="370292"/>
    <lineage>
        <taxon>Eukaryota</taxon>
        <taxon>Fungi</taxon>
        <taxon>Dikarya</taxon>
        <taxon>Basidiomycota</taxon>
        <taxon>Agaricomycotina</taxon>
        <taxon>Agaricomycetes</taxon>
        <taxon>Thelephorales</taxon>
        <taxon>Thelephoraceae</taxon>
        <taxon>Thelephora</taxon>
    </lineage>
</organism>
<accession>A0ACB6ZIU3</accession>
<proteinExistence type="predicted"/>
<comment type="caution">
    <text evidence="1">The sequence shown here is derived from an EMBL/GenBank/DDBJ whole genome shotgun (WGS) entry which is preliminary data.</text>
</comment>
<reference evidence="1" key="2">
    <citation type="journal article" date="2020" name="Nat. Commun.">
        <title>Large-scale genome sequencing of mycorrhizal fungi provides insights into the early evolution of symbiotic traits.</title>
        <authorList>
            <person name="Miyauchi S."/>
            <person name="Kiss E."/>
            <person name="Kuo A."/>
            <person name="Drula E."/>
            <person name="Kohler A."/>
            <person name="Sanchez-Garcia M."/>
            <person name="Morin E."/>
            <person name="Andreopoulos B."/>
            <person name="Barry K.W."/>
            <person name="Bonito G."/>
            <person name="Buee M."/>
            <person name="Carver A."/>
            <person name="Chen C."/>
            <person name="Cichocki N."/>
            <person name="Clum A."/>
            <person name="Culley D."/>
            <person name="Crous P.W."/>
            <person name="Fauchery L."/>
            <person name="Girlanda M."/>
            <person name="Hayes R.D."/>
            <person name="Keri Z."/>
            <person name="LaButti K."/>
            <person name="Lipzen A."/>
            <person name="Lombard V."/>
            <person name="Magnuson J."/>
            <person name="Maillard F."/>
            <person name="Murat C."/>
            <person name="Nolan M."/>
            <person name="Ohm R.A."/>
            <person name="Pangilinan J."/>
            <person name="Pereira M.F."/>
            <person name="Perotto S."/>
            <person name="Peter M."/>
            <person name="Pfister S."/>
            <person name="Riley R."/>
            <person name="Sitrit Y."/>
            <person name="Stielow J.B."/>
            <person name="Szollosi G."/>
            <person name="Zifcakova L."/>
            <person name="Stursova M."/>
            <person name="Spatafora J.W."/>
            <person name="Tedersoo L."/>
            <person name="Vaario L.M."/>
            <person name="Yamada A."/>
            <person name="Yan M."/>
            <person name="Wang P."/>
            <person name="Xu J."/>
            <person name="Bruns T."/>
            <person name="Baldrian P."/>
            <person name="Vilgalys R."/>
            <person name="Dunand C."/>
            <person name="Henrissat B."/>
            <person name="Grigoriev I.V."/>
            <person name="Hibbett D."/>
            <person name="Nagy L.G."/>
            <person name="Martin F.M."/>
        </authorList>
    </citation>
    <scope>NUCLEOTIDE SEQUENCE</scope>
    <source>
        <strain evidence="1">P2</strain>
    </source>
</reference>
<dbReference type="Proteomes" id="UP000886501">
    <property type="component" value="Unassembled WGS sequence"/>
</dbReference>
<keyword evidence="2" id="KW-1185">Reference proteome</keyword>
<name>A0ACB6ZIU3_THEGA</name>
<sequence length="303" mass="34457">MVGSLEDYVSALEHGRIVDFVYVASAVVLLHDLILTLHREVLLVWFSRWNYTKVLYLLTRYIPFAANVVILYNHLLPDVSDAICTDTFKTAAWLYFMGLVLAEVILMVRTWACWGRNKYIGIGLAFWMLLCQIPSAIFMYKFLNSLRFWSTIVYPIPNSCLVVQSNRLLWGNWFVLLLGEGATLILMVIFTYRTSREGSNTPLVRLICRDGLAFYVYLFCVTSINIALTLALDNEFVAMVSPVQSAIHSVLTTRIILNLREAASQRLHDISFDLHLSDTDSRIHGSRLSFAENSAALRIADVS</sequence>
<evidence type="ECO:0000313" key="2">
    <source>
        <dbReference type="Proteomes" id="UP000886501"/>
    </source>
</evidence>
<dbReference type="EMBL" id="MU117998">
    <property type="protein sequence ID" value="KAF9649434.1"/>
    <property type="molecule type" value="Genomic_DNA"/>
</dbReference>
<evidence type="ECO:0000313" key="1">
    <source>
        <dbReference type="EMBL" id="KAF9649434.1"/>
    </source>
</evidence>
<gene>
    <name evidence="1" type="ORF">BDM02DRAFT_3113855</name>
</gene>